<keyword evidence="3" id="KW-0813">Transport</keyword>
<name>A0ABS8BM08_9NEIS</name>
<dbReference type="InterPro" id="IPR002549">
    <property type="entry name" value="AI-2E-like"/>
</dbReference>
<comment type="caution">
    <text evidence="9">The sequence shown here is derived from an EMBL/GenBank/DDBJ whole genome shotgun (WGS) entry which is preliminary data.</text>
</comment>
<feature type="transmembrane region" description="Helical" evidence="8">
    <location>
        <begin position="62"/>
        <end position="84"/>
    </location>
</feature>
<dbReference type="Proteomes" id="UP001198034">
    <property type="component" value="Unassembled WGS sequence"/>
</dbReference>
<feature type="transmembrane region" description="Helical" evidence="8">
    <location>
        <begin position="213"/>
        <end position="234"/>
    </location>
</feature>
<evidence type="ECO:0000256" key="3">
    <source>
        <dbReference type="ARBA" id="ARBA00022448"/>
    </source>
</evidence>
<keyword evidence="7 8" id="KW-0472">Membrane</keyword>
<feature type="transmembrane region" description="Helical" evidence="8">
    <location>
        <begin position="308"/>
        <end position="341"/>
    </location>
</feature>
<evidence type="ECO:0000313" key="10">
    <source>
        <dbReference type="Proteomes" id="UP001198034"/>
    </source>
</evidence>
<comment type="similarity">
    <text evidence="2">Belongs to the autoinducer-2 exporter (AI-2E) (TC 2.A.86) family.</text>
</comment>
<evidence type="ECO:0000256" key="5">
    <source>
        <dbReference type="ARBA" id="ARBA00022692"/>
    </source>
</evidence>
<feature type="transmembrane region" description="Helical" evidence="8">
    <location>
        <begin position="267"/>
        <end position="288"/>
    </location>
</feature>
<dbReference type="RefSeq" id="WP_226764489.1">
    <property type="nucleotide sequence ID" value="NZ_JAJAWG010000006.1"/>
</dbReference>
<feature type="transmembrane region" description="Helical" evidence="8">
    <location>
        <begin position="240"/>
        <end position="260"/>
    </location>
</feature>
<evidence type="ECO:0000256" key="4">
    <source>
        <dbReference type="ARBA" id="ARBA00022475"/>
    </source>
</evidence>
<evidence type="ECO:0000256" key="7">
    <source>
        <dbReference type="ARBA" id="ARBA00023136"/>
    </source>
</evidence>
<keyword evidence="5 8" id="KW-0812">Transmembrane</keyword>
<keyword evidence="4" id="KW-1003">Cell membrane</keyword>
<dbReference type="PANTHER" id="PTHR21716:SF67">
    <property type="entry name" value="TRANSPORT PROTEIN YDIK-RELATED"/>
    <property type="match status" value="1"/>
</dbReference>
<evidence type="ECO:0000313" key="9">
    <source>
        <dbReference type="EMBL" id="MCB5196744.1"/>
    </source>
</evidence>
<feature type="transmembrane region" description="Helical" evidence="8">
    <location>
        <begin position="12"/>
        <end position="29"/>
    </location>
</feature>
<feature type="transmembrane region" description="Helical" evidence="8">
    <location>
        <begin position="35"/>
        <end position="53"/>
    </location>
</feature>
<protein>
    <submittedName>
        <fullName evidence="9">AI-2E family transporter</fullName>
    </submittedName>
</protein>
<keyword evidence="6 8" id="KW-1133">Transmembrane helix</keyword>
<evidence type="ECO:0000256" key="8">
    <source>
        <dbReference type="SAM" id="Phobius"/>
    </source>
</evidence>
<dbReference type="PANTHER" id="PTHR21716">
    <property type="entry name" value="TRANSMEMBRANE PROTEIN"/>
    <property type="match status" value="1"/>
</dbReference>
<sequence>MKNKTADFVEPLIALAVICLLSLTIFSIVRPFLAATLWAGILVISTWRPYLFLVKCLRGRRALAAVAMISALCCFILLPIVLAASDFSSAASSWGIQLHAAFGQGWPALPQWLVSLPLAGNYIDQFWTKLGAKDAETLTSFRSYIAPASQLLLLLAKEIGSGMMLLVMSLFISFFIYMGGEDLLAWIRGFVERLAGERSIELLGISLASTKGVVYGFMGTAVVQAVLAWFAFLISGVPNAASLGFASFILALMPFGPSLIGLPAAAWLYYHGEVGWSIFMVLWMLFVVGSADNVIKPLLIGKGSSLPFILIFFGVLGGALAFGMLGVFIGPVLLTVFYELARSWIFYPQRLPPATVTALPDEAKE</sequence>
<accession>A0ABS8BM08</accession>
<feature type="transmembrane region" description="Helical" evidence="8">
    <location>
        <begin position="159"/>
        <end position="178"/>
    </location>
</feature>
<proteinExistence type="inferred from homology"/>
<evidence type="ECO:0000256" key="6">
    <source>
        <dbReference type="ARBA" id="ARBA00022989"/>
    </source>
</evidence>
<reference evidence="9 10" key="1">
    <citation type="submission" date="2021-10" db="EMBL/GenBank/DDBJ databases">
        <authorList>
            <person name="Chen M."/>
        </authorList>
    </citation>
    <scope>NUCLEOTIDE SEQUENCE [LARGE SCALE GENOMIC DNA]</scope>
    <source>
        <strain evidence="9 10">H3-26</strain>
    </source>
</reference>
<dbReference type="Pfam" id="PF01594">
    <property type="entry name" value="AI-2E_transport"/>
    <property type="match status" value="1"/>
</dbReference>
<evidence type="ECO:0000256" key="1">
    <source>
        <dbReference type="ARBA" id="ARBA00004651"/>
    </source>
</evidence>
<comment type="subcellular location">
    <subcellularLocation>
        <location evidence="1">Cell membrane</location>
        <topology evidence="1">Multi-pass membrane protein</topology>
    </subcellularLocation>
</comment>
<dbReference type="EMBL" id="JAJAWG010000006">
    <property type="protein sequence ID" value="MCB5196744.1"/>
    <property type="molecule type" value="Genomic_DNA"/>
</dbReference>
<evidence type="ECO:0000256" key="2">
    <source>
        <dbReference type="ARBA" id="ARBA00009773"/>
    </source>
</evidence>
<keyword evidence="10" id="KW-1185">Reference proteome</keyword>
<gene>
    <name evidence="9" type="ORF">LG219_10745</name>
</gene>
<organism evidence="9 10">
    <name type="scientific">Deefgea salmonis</name>
    <dbReference type="NCBI Taxonomy" id="2875502"/>
    <lineage>
        <taxon>Bacteria</taxon>
        <taxon>Pseudomonadati</taxon>
        <taxon>Pseudomonadota</taxon>
        <taxon>Betaproteobacteria</taxon>
        <taxon>Neisseriales</taxon>
        <taxon>Chitinibacteraceae</taxon>
        <taxon>Deefgea</taxon>
    </lineage>
</organism>